<organism evidence="2 3">
    <name type="scientific">Penicillium hordei</name>
    <dbReference type="NCBI Taxonomy" id="40994"/>
    <lineage>
        <taxon>Eukaryota</taxon>
        <taxon>Fungi</taxon>
        <taxon>Dikarya</taxon>
        <taxon>Ascomycota</taxon>
        <taxon>Pezizomycotina</taxon>
        <taxon>Eurotiomycetes</taxon>
        <taxon>Eurotiomycetidae</taxon>
        <taxon>Eurotiales</taxon>
        <taxon>Aspergillaceae</taxon>
        <taxon>Penicillium</taxon>
    </lineage>
</organism>
<evidence type="ECO:0000256" key="1">
    <source>
        <dbReference type="SAM" id="MobiDB-lite"/>
    </source>
</evidence>
<reference evidence="2" key="2">
    <citation type="submission" date="2023-01" db="EMBL/GenBank/DDBJ databases">
        <authorList>
            <person name="Petersen C."/>
        </authorList>
    </citation>
    <scope>NUCLEOTIDE SEQUENCE</scope>
    <source>
        <strain evidence="2">IBT 12815</strain>
    </source>
</reference>
<evidence type="ECO:0000313" key="3">
    <source>
        <dbReference type="Proteomes" id="UP001213799"/>
    </source>
</evidence>
<feature type="region of interest" description="Disordered" evidence="1">
    <location>
        <begin position="113"/>
        <end position="187"/>
    </location>
</feature>
<feature type="compositionally biased region" description="Polar residues" evidence="1">
    <location>
        <begin position="158"/>
        <end position="184"/>
    </location>
</feature>
<dbReference type="EMBL" id="JAQJAE010000006">
    <property type="protein sequence ID" value="KAJ5588703.1"/>
    <property type="molecule type" value="Genomic_DNA"/>
</dbReference>
<evidence type="ECO:0000313" key="2">
    <source>
        <dbReference type="EMBL" id="KAJ5588703.1"/>
    </source>
</evidence>
<dbReference type="AlphaFoldDB" id="A0AAD6GSP6"/>
<reference evidence="2" key="1">
    <citation type="journal article" date="2023" name="IMA Fungus">
        <title>Comparative genomic study of the Penicillium genus elucidates a diverse pangenome and 15 lateral gene transfer events.</title>
        <authorList>
            <person name="Petersen C."/>
            <person name="Sorensen T."/>
            <person name="Nielsen M.R."/>
            <person name="Sondergaard T.E."/>
            <person name="Sorensen J.L."/>
            <person name="Fitzpatrick D.A."/>
            <person name="Frisvad J.C."/>
            <person name="Nielsen K.L."/>
        </authorList>
    </citation>
    <scope>NUCLEOTIDE SEQUENCE</scope>
    <source>
        <strain evidence="2">IBT 12815</strain>
    </source>
</reference>
<dbReference type="GeneID" id="81592677"/>
<sequence length="493" mass="56300">MPVEQSQQIEVYKLLFEAGLLEHIGQDKKPAEKLPDTLINGKGVLSSSQNTRLGKAIDVVLTHIKEAEEESIWQLPGYNGGNLPDLFEQIIKYAKNDDRGEEAEDALKRIQPIAGDVPQPSALHHTESTDGIADQENTPPVKAENSHLPTGQKDDTSNFKTYTSAPKQGFQQNNRHPNMHTTSHVGGLKLDRGNKSITLMWAEAGYVNLEIEKDEQRTWVLFEIKSARPKRNKDEQTEYISRYGVERYDASNQKFYVTIVDKSEIGKSTAEDWHNIKDTERERKLVHIPSLQDKREDYGELDQFHFCCYSIPKNREAGKAKRTPPVYSCITTTKKPGFHLVTLSKFETIDAKAREYVQVFCKMIGRPNPWETRSKKVNVVDPDCHEPIEDRTSSGGIVEIPRSKNSLSFDMGMNSTGKNEDTESKIRHLIREEVTIQTKELGRSMKEVTIKTEEIRRSMDERFKVFEDNIDNIKDMLQRLVSPRQLLSPSEDD</sequence>
<gene>
    <name evidence="2" type="ORF">N7537_011381</name>
</gene>
<dbReference type="RefSeq" id="XP_056747722.1">
    <property type="nucleotide sequence ID" value="XM_056902435.1"/>
</dbReference>
<keyword evidence="3" id="KW-1185">Reference proteome</keyword>
<proteinExistence type="predicted"/>
<name>A0AAD6GSP6_9EURO</name>
<comment type="caution">
    <text evidence="2">The sequence shown here is derived from an EMBL/GenBank/DDBJ whole genome shotgun (WGS) entry which is preliminary data.</text>
</comment>
<protein>
    <submittedName>
        <fullName evidence="2">Uncharacterized protein</fullName>
    </submittedName>
</protein>
<accession>A0AAD6GSP6</accession>
<dbReference type="Proteomes" id="UP001213799">
    <property type="component" value="Unassembled WGS sequence"/>
</dbReference>